<sequence>MDSRRSSRSQLGRLRRQRSSEWREYSTSEEEATARQTAVYAAGIASLLANYQRDGYCDGEEDRPSGPPPSYARQGVSPTRQSSPYPLENTNLTSGSSTPNPTLSPRFGRPGAERMVNGHGGTKKSSSKCSTLGGRSRASQGSKRGVTSSSSMSSASSDNLHKDRDRDSLHFERRHEHRLEDPEIDSPPEPAPPEVPPRGPSLQHPLQQSAVTLEQQDPNTYVYPNQG</sequence>
<dbReference type="Proteomes" id="UP000466442">
    <property type="component" value="Unassembled WGS sequence"/>
</dbReference>
<dbReference type="AlphaFoldDB" id="A0A6A4J7R4"/>
<feature type="compositionally biased region" description="Pro residues" evidence="1">
    <location>
        <begin position="185"/>
        <end position="199"/>
    </location>
</feature>
<feature type="compositionally biased region" description="Polar residues" evidence="1">
    <location>
        <begin position="76"/>
        <end position="103"/>
    </location>
</feature>
<feature type="region of interest" description="Disordered" evidence="1">
    <location>
        <begin position="1"/>
        <end position="34"/>
    </location>
</feature>
<dbReference type="EMBL" id="WIXP02000014">
    <property type="protein sequence ID" value="KAF6200151.1"/>
    <property type="molecule type" value="Genomic_DNA"/>
</dbReference>
<protein>
    <submittedName>
        <fullName evidence="2">Uncharacterized protein</fullName>
    </submittedName>
</protein>
<dbReference type="OrthoDB" id="6625240at2759"/>
<feature type="compositionally biased region" description="Low complexity" evidence="1">
    <location>
        <begin position="148"/>
        <end position="157"/>
    </location>
</feature>
<organism evidence="2 3">
    <name type="scientific">Apolygus lucorum</name>
    <name type="common">Small green plant bug</name>
    <name type="synonym">Lygocoris lucorum</name>
    <dbReference type="NCBI Taxonomy" id="248454"/>
    <lineage>
        <taxon>Eukaryota</taxon>
        <taxon>Metazoa</taxon>
        <taxon>Ecdysozoa</taxon>
        <taxon>Arthropoda</taxon>
        <taxon>Hexapoda</taxon>
        <taxon>Insecta</taxon>
        <taxon>Pterygota</taxon>
        <taxon>Neoptera</taxon>
        <taxon>Paraneoptera</taxon>
        <taxon>Hemiptera</taxon>
        <taxon>Heteroptera</taxon>
        <taxon>Panheteroptera</taxon>
        <taxon>Cimicomorpha</taxon>
        <taxon>Miridae</taxon>
        <taxon>Mirini</taxon>
        <taxon>Apolygus</taxon>
    </lineage>
</organism>
<feature type="compositionally biased region" description="Polar residues" evidence="1">
    <location>
        <begin position="137"/>
        <end position="147"/>
    </location>
</feature>
<accession>A0A6A4J7R4</accession>
<keyword evidence="3" id="KW-1185">Reference proteome</keyword>
<proteinExistence type="predicted"/>
<evidence type="ECO:0000256" key="1">
    <source>
        <dbReference type="SAM" id="MobiDB-lite"/>
    </source>
</evidence>
<evidence type="ECO:0000313" key="2">
    <source>
        <dbReference type="EMBL" id="KAF6200151.1"/>
    </source>
</evidence>
<feature type="compositionally biased region" description="Polar residues" evidence="1">
    <location>
        <begin position="204"/>
        <end position="227"/>
    </location>
</feature>
<feature type="region of interest" description="Disordered" evidence="1">
    <location>
        <begin position="55"/>
        <end position="227"/>
    </location>
</feature>
<feature type="compositionally biased region" description="Basic and acidic residues" evidence="1">
    <location>
        <begin position="159"/>
        <end position="181"/>
    </location>
</feature>
<evidence type="ECO:0000313" key="3">
    <source>
        <dbReference type="Proteomes" id="UP000466442"/>
    </source>
</evidence>
<gene>
    <name evidence="2" type="ORF">GE061_006452</name>
</gene>
<comment type="caution">
    <text evidence="2">The sequence shown here is derived from an EMBL/GenBank/DDBJ whole genome shotgun (WGS) entry which is preliminary data.</text>
</comment>
<name>A0A6A4J7R4_APOLU</name>
<reference evidence="2" key="1">
    <citation type="journal article" date="2021" name="Mol. Ecol. Resour.">
        <title>Apolygus lucorum genome provides insights into omnivorousness and mesophyll feeding.</title>
        <authorList>
            <person name="Liu Y."/>
            <person name="Liu H."/>
            <person name="Wang H."/>
            <person name="Huang T."/>
            <person name="Liu B."/>
            <person name="Yang B."/>
            <person name="Yin L."/>
            <person name="Li B."/>
            <person name="Zhang Y."/>
            <person name="Zhang S."/>
            <person name="Jiang F."/>
            <person name="Zhang X."/>
            <person name="Ren Y."/>
            <person name="Wang B."/>
            <person name="Wang S."/>
            <person name="Lu Y."/>
            <person name="Wu K."/>
            <person name="Fan W."/>
            <person name="Wang G."/>
        </authorList>
    </citation>
    <scope>NUCLEOTIDE SEQUENCE</scope>
    <source>
        <strain evidence="2">12Hb</strain>
    </source>
</reference>